<name>A0A0E4FVQ3_9BRAD</name>
<dbReference type="InterPro" id="IPR013702">
    <property type="entry name" value="FIST_domain_N"/>
</dbReference>
<dbReference type="SMART" id="SM01204">
    <property type="entry name" value="FIST_C"/>
    <property type="match status" value="1"/>
</dbReference>
<evidence type="ECO:0000259" key="2">
    <source>
        <dbReference type="SMART" id="SM00897"/>
    </source>
</evidence>
<dbReference type="Pfam" id="PF13358">
    <property type="entry name" value="DDE_3"/>
    <property type="match status" value="1"/>
</dbReference>
<sequence length="747" mass="81340">MIPEAREVHLSRKDRKVLEACCRSPVTLQRDLKRARIVLLAADGRSTRSIAKEVGVQPRIVSLWRHRYADHGLEGLQDKPRPGKQPIYTKTTDKRILKLLDKPPPQGFARWTGPLLAEALGDVDVQYVWRFLRSHKIDLVARKSWCESNDPNFTAKAADVVGLYVAPPAKAIVLCVDEKPSIQALERAQGYLKLPNGRALTGQSHDYKRHGTTTLFAALEVATGKIIATHSKRRRRVEFLDFMDSLTAAFPNRQLHVILDNLNTHKKNEDWLKAHPNVQFHFTPTSASWLNQVEVWFSILQGQSLSGISFTASSSFRNTSTPTSTRTTTKPSPSSGPRKRSVTPLQRPPYHSALIPGTRSLVQAGSLVGELRDHFKGAAMLGCSTSGEILGDVVVDDSVSATLVDFEHTRLRFASATIGDAKASYNVGKELAQQLNDASLRHVFVLSDGLHVNGSDLARGLASGVSEGVSITGGLSGDGTNFAETWVIADGGAGPQRVAAVGLYGDDLRIGYGSMGGWQAFGPLRTITRAEGNILYELDERSALDLYKSYLGPHADQLPSSALLFPILVTEAKGGQGVVRTVLSVDEQKKSMTFAGDIPQGGTAQLMKTNVDDLVHGATAAANASLSGLGGRRPDLAILVSCVGRKLVMKQRTEEEIEAIRNVFGADAKISGFYSYGELCPFMHGGDCRLHNQTIQLQLSPRTERSQGTDAQAATTPAQKAPRYGGRSTGCVAVFRGGRRFRIHRFR</sequence>
<accession>A0A0E4FVQ3</accession>
<reference evidence="4 5" key="1">
    <citation type="submission" date="2014-11" db="EMBL/GenBank/DDBJ databases">
        <title>Symbiosis island explosion on the genome of extra-slow-growing strains of soybean bradyrhizobia with massive insertion sequences.</title>
        <authorList>
            <person name="Iida T."/>
            <person name="Minamisawa K."/>
        </authorList>
    </citation>
    <scope>NUCLEOTIDE SEQUENCE [LARGE SCALE GENOMIC DNA]</scope>
    <source>
        <strain evidence="4 5">NK6</strain>
    </source>
</reference>
<dbReference type="InterPro" id="IPR019494">
    <property type="entry name" value="FIST_C"/>
</dbReference>
<evidence type="ECO:0000256" key="1">
    <source>
        <dbReference type="SAM" id="MobiDB-lite"/>
    </source>
</evidence>
<evidence type="ECO:0000259" key="3">
    <source>
        <dbReference type="SMART" id="SM01204"/>
    </source>
</evidence>
<dbReference type="Pfam" id="PF08495">
    <property type="entry name" value="FIST"/>
    <property type="match status" value="1"/>
</dbReference>
<feature type="domain" description="FIST" evidence="2">
    <location>
        <begin position="348"/>
        <end position="542"/>
    </location>
</feature>
<dbReference type="InterPro" id="IPR009057">
    <property type="entry name" value="Homeodomain-like_sf"/>
</dbReference>
<feature type="compositionally biased region" description="Low complexity" evidence="1">
    <location>
        <begin position="711"/>
        <end position="722"/>
    </location>
</feature>
<feature type="domain" description="FIST C-domain" evidence="3">
    <location>
        <begin position="543"/>
        <end position="682"/>
    </location>
</feature>
<organism evidence="4 5">
    <name type="scientific">Bradyrhizobium diazoefficiens</name>
    <dbReference type="NCBI Taxonomy" id="1355477"/>
    <lineage>
        <taxon>Bacteria</taxon>
        <taxon>Pseudomonadati</taxon>
        <taxon>Pseudomonadota</taxon>
        <taxon>Alphaproteobacteria</taxon>
        <taxon>Hyphomicrobiales</taxon>
        <taxon>Nitrobacteraceae</taxon>
        <taxon>Bradyrhizobium</taxon>
    </lineage>
</organism>
<feature type="region of interest" description="Disordered" evidence="1">
    <location>
        <begin position="701"/>
        <end position="725"/>
    </location>
</feature>
<dbReference type="NCBIfam" id="NF033545">
    <property type="entry name" value="transpos_IS630"/>
    <property type="match status" value="1"/>
</dbReference>
<dbReference type="PANTHER" id="PTHR40252:SF2">
    <property type="entry name" value="BLR0328 PROTEIN"/>
    <property type="match status" value="1"/>
</dbReference>
<evidence type="ECO:0008006" key="6">
    <source>
        <dbReference type="Google" id="ProtNLM"/>
    </source>
</evidence>
<gene>
    <name evidence="4" type="ORF">NK6_6127</name>
</gene>
<feature type="region of interest" description="Disordered" evidence="1">
    <location>
        <begin position="315"/>
        <end position="351"/>
    </location>
</feature>
<dbReference type="SMART" id="SM00897">
    <property type="entry name" value="FIST"/>
    <property type="match status" value="1"/>
</dbReference>
<dbReference type="Pfam" id="PF13565">
    <property type="entry name" value="HTH_32"/>
    <property type="match status" value="1"/>
</dbReference>
<evidence type="ECO:0000313" key="4">
    <source>
        <dbReference type="EMBL" id="BAR59281.1"/>
    </source>
</evidence>
<dbReference type="AlphaFoldDB" id="A0A0E4FVQ3"/>
<dbReference type="Proteomes" id="UP000063308">
    <property type="component" value="Chromosome"/>
</dbReference>
<dbReference type="PANTHER" id="PTHR40252">
    <property type="entry name" value="BLR0328 PROTEIN"/>
    <property type="match status" value="1"/>
</dbReference>
<protein>
    <recommendedName>
        <fullName evidence="6">Transposase</fullName>
    </recommendedName>
</protein>
<dbReference type="EMBL" id="AP014685">
    <property type="protein sequence ID" value="BAR59281.1"/>
    <property type="molecule type" value="Genomic_DNA"/>
</dbReference>
<evidence type="ECO:0000313" key="5">
    <source>
        <dbReference type="Proteomes" id="UP000063308"/>
    </source>
</evidence>
<dbReference type="InterPro" id="IPR038717">
    <property type="entry name" value="Tc1-like_DDE_dom"/>
</dbReference>
<dbReference type="Pfam" id="PF10442">
    <property type="entry name" value="FIST_C"/>
    <property type="match status" value="1"/>
</dbReference>
<dbReference type="InterPro" id="IPR047655">
    <property type="entry name" value="Transpos_IS630-like"/>
</dbReference>
<dbReference type="SUPFAM" id="SSF46689">
    <property type="entry name" value="Homeodomain-like"/>
    <property type="match status" value="1"/>
</dbReference>
<proteinExistence type="predicted"/>
<feature type="compositionally biased region" description="Low complexity" evidence="1">
    <location>
        <begin position="315"/>
        <end position="336"/>
    </location>
</feature>